<dbReference type="PANTHER" id="PTHR33070:SF49">
    <property type="entry name" value="OS06G0725500 PROTEIN"/>
    <property type="match status" value="1"/>
</dbReference>
<dbReference type="GO" id="GO:0048364">
    <property type="term" value="P:root development"/>
    <property type="evidence" value="ECO:0007669"/>
    <property type="project" value="InterPro"/>
</dbReference>
<reference evidence="1 2" key="3">
    <citation type="journal article" date="2010" name="BMC Genomics">
        <title>Transcriptome sequencing and comparative analysis of cucumber flowers with different sex types.</title>
        <authorList>
            <person name="Guo S."/>
            <person name="Zheng Y."/>
            <person name="Joung J.G."/>
            <person name="Liu S."/>
            <person name="Zhang Z."/>
            <person name="Crasta O.R."/>
            <person name="Sobral B.W."/>
            <person name="Xu Y."/>
            <person name="Huang S."/>
            <person name="Fei Z."/>
        </authorList>
    </citation>
    <scope>NUCLEOTIDE SEQUENCE [LARGE SCALE GENOMIC DNA]</scope>
    <source>
        <strain evidence="2">cv. 9930</strain>
    </source>
</reference>
<organism evidence="1 2">
    <name type="scientific">Cucumis sativus</name>
    <name type="common">Cucumber</name>
    <dbReference type="NCBI Taxonomy" id="3659"/>
    <lineage>
        <taxon>Eukaryota</taxon>
        <taxon>Viridiplantae</taxon>
        <taxon>Streptophyta</taxon>
        <taxon>Embryophyta</taxon>
        <taxon>Tracheophyta</taxon>
        <taxon>Spermatophyta</taxon>
        <taxon>Magnoliopsida</taxon>
        <taxon>eudicotyledons</taxon>
        <taxon>Gunneridae</taxon>
        <taxon>Pentapetalae</taxon>
        <taxon>rosids</taxon>
        <taxon>fabids</taxon>
        <taxon>Cucurbitales</taxon>
        <taxon>Cucurbitaceae</taxon>
        <taxon>Benincaseae</taxon>
        <taxon>Cucumis</taxon>
    </lineage>
</organism>
<reference evidence="1 2" key="4">
    <citation type="journal article" date="2011" name="BMC Genomics">
        <title>RNA-Seq improves annotation of protein-coding genes in the cucumber genome.</title>
        <authorList>
            <person name="Li Z."/>
            <person name="Zhang Z."/>
            <person name="Yan P."/>
            <person name="Huang S."/>
            <person name="Fei Z."/>
            <person name="Lin K."/>
        </authorList>
    </citation>
    <scope>NUCLEOTIDE SEQUENCE [LARGE SCALE GENOMIC DNA]</scope>
    <source>
        <strain evidence="2">cv. 9930</strain>
    </source>
</reference>
<reference evidence="1 2" key="1">
    <citation type="journal article" date="2009" name="Nat. Genet.">
        <title>The genome of the cucumber, Cucumis sativus L.</title>
        <authorList>
            <person name="Huang S."/>
            <person name="Li R."/>
            <person name="Zhang Z."/>
            <person name="Li L."/>
            <person name="Gu X."/>
            <person name="Fan W."/>
            <person name="Lucas W.J."/>
            <person name="Wang X."/>
            <person name="Xie B."/>
            <person name="Ni P."/>
            <person name="Ren Y."/>
            <person name="Zhu H."/>
            <person name="Li J."/>
            <person name="Lin K."/>
            <person name="Jin W."/>
            <person name="Fei Z."/>
            <person name="Li G."/>
            <person name="Staub J."/>
            <person name="Kilian A."/>
            <person name="van der Vossen E.A."/>
            <person name="Wu Y."/>
            <person name="Guo J."/>
            <person name="He J."/>
            <person name="Jia Z."/>
            <person name="Ren Y."/>
            <person name="Tian G."/>
            <person name="Lu Y."/>
            <person name="Ruan J."/>
            <person name="Qian W."/>
            <person name="Wang M."/>
            <person name="Huang Q."/>
            <person name="Li B."/>
            <person name="Xuan Z."/>
            <person name="Cao J."/>
            <person name="Asan"/>
            <person name="Wu Z."/>
            <person name="Zhang J."/>
            <person name="Cai Q."/>
            <person name="Bai Y."/>
            <person name="Zhao B."/>
            <person name="Han Y."/>
            <person name="Li Y."/>
            <person name="Li X."/>
            <person name="Wang S."/>
            <person name="Shi Q."/>
            <person name="Liu S."/>
            <person name="Cho W.K."/>
            <person name="Kim J.Y."/>
            <person name="Xu Y."/>
            <person name="Heller-Uszynska K."/>
            <person name="Miao H."/>
            <person name="Cheng Z."/>
            <person name="Zhang S."/>
            <person name="Wu J."/>
            <person name="Yang Y."/>
            <person name="Kang H."/>
            <person name="Li M."/>
            <person name="Liang H."/>
            <person name="Ren X."/>
            <person name="Shi Z."/>
            <person name="Wen M."/>
            <person name="Jian M."/>
            <person name="Yang H."/>
            <person name="Zhang G."/>
            <person name="Yang Z."/>
            <person name="Chen R."/>
            <person name="Liu S."/>
            <person name="Li J."/>
            <person name="Ma L."/>
            <person name="Liu H."/>
            <person name="Zhou Y."/>
            <person name="Zhao J."/>
            <person name="Fang X."/>
            <person name="Li G."/>
            <person name="Fang L."/>
            <person name="Li Y."/>
            <person name="Liu D."/>
            <person name="Zheng H."/>
            <person name="Zhang Y."/>
            <person name="Qin N."/>
            <person name="Li Z."/>
            <person name="Yang G."/>
            <person name="Yang S."/>
            <person name="Bolund L."/>
            <person name="Kristiansen K."/>
            <person name="Zheng H."/>
            <person name="Li S."/>
            <person name="Zhang X."/>
            <person name="Yang H."/>
            <person name="Wang J."/>
            <person name="Sun R."/>
            <person name="Zhang B."/>
            <person name="Jiang S."/>
            <person name="Wang J."/>
            <person name="Du Y."/>
            <person name="Li S."/>
        </authorList>
    </citation>
    <scope>NUCLEOTIDE SEQUENCE [LARGE SCALE GENOMIC DNA]</scope>
    <source>
        <strain evidence="2">cv. 9930</strain>
    </source>
</reference>
<name>A0A0A0L1A0_CUCSA</name>
<dbReference type="Proteomes" id="UP000029981">
    <property type="component" value="Chromosome 4"/>
</dbReference>
<evidence type="ECO:0000313" key="1">
    <source>
        <dbReference type="EMBL" id="KGN55488.1"/>
    </source>
</evidence>
<proteinExistence type="predicted"/>
<reference evidence="1 2" key="2">
    <citation type="journal article" date="2009" name="PLoS ONE">
        <title>An integrated genetic and cytogenetic map of the cucumber genome.</title>
        <authorList>
            <person name="Ren Y."/>
            <person name="Zhang Z."/>
            <person name="Liu J."/>
            <person name="Staub J.E."/>
            <person name="Han Y."/>
            <person name="Cheng Z."/>
            <person name="Li X."/>
            <person name="Lu J."/>
            <person name="Miao H."/>
            <person name="Kang H."/>
            <person name="Xie B."/>
            <person name="Gu X."/>
            <person name="Wang X."/>
            <person name="Du Y."/>
            <person name="Jin W."/>
            <person name="Huang S."/>
        </authorList>
    </citation>
    <scope>NUCLEOTIDE SEQUENCE [LARGE SCALE GENOMIC DNA]</scope>
    <source>
        <strain evidence="2">cv. 9930</strain>
    </source>
</reference>
<dbReference type="GO" id="GO:0048367">
    <property type="term" value="P:shoot system development"/>
    <property type="evidence" value="ECO:0007669"/>
    <property type="project" value="InterPro"/>
</dbReference>
<dbReference type="Pfam" id="PF03087">
    <property type="entry name" value="BPS1"/>
    <property type="match status" value="1"/>
</dbReference>
<dbReference type="InterPro" id="IPR004320">
    <property type="entry name" value="BPS1_pln"/>
</dbReference>
<protein>
    <submittedName>
        <fullName evidence="1">Uncharacterized protein</fullName>
    </submittedName>
</protein>
<dbReference type="Gramene" id="KGN55488">
    <property type="protein sequence ID" value="KGN55488"/>
    <property type="gene ID" value="Csa_4G658480"/>
</dbReference>
<dbReference type="EMBL" id="CM002925">
    <property type="protein sequence ID" value="KGN55488.1"/>
    <property type="molecule type" value="Genomic_DNA"/>
</dbReference>
<dbReference type="PANTHER" id="PTHR33070">
    <property type="entry name" value="OS06G0725500 PROTEIN"/>
    <property type="match status" value="1"/>
</dbReference>
<dbReference type="OMA" id="CLREHQS"/>
<sequence length="304" mass="34779">MVGVFRRSISFPNKTPVKPSLSHHVRSISLPCRSHPLIFQLKDQIANLHSWSLNSDSHTAAWICDGLNHLKTVHNHLDDILNLPQTRDSLRHHPHWIDKLLEHFLRFVDVYGIFQTLILSLKEEHSAAQVAMRRKDEEKIALYVKSRKRLARQMAKLVSTVQKKTKIAEQGQAGVTADLAAVIEEVIGVTTTVSLALFNGISESFGTKKITWKWTRLDSVTKKVKKSAEEEKKGIQEFREIGSENLRELKKKGKEETKIAMKKMRDLEDWISDIENGSQRVFRSLISARVSLLNALSQQQEHKN</sequence>
<gene>
    <name evidence="1" type="ORF">Csa_4G658480</name>
</gene>
<dbReference type="eggNOG" id="ENOG502QQ4Y">
    <property type="taxonomic scope" value="Eukaryota"/>
</dbReference>
<dbReference type="KEGG" id="csv:101216667"/>
<dbReference type="OrthoDB" id="695739at2759"/>
<evidence type="ECO:0000313" key="2">
    <source>
        <dbReference type="Proteomes" id="UP000029981"/>
    </source>
</evidence>
<accession>A0A0A0L1A0</accession>
<dbReference type="AlphaFoldDB" id="A0A0A0L1A0"/>
<keyword evidence="2" id="KW-1185">Reference proteome</keyword>
<dbReference type="STRING" id="3659.A0A0A0L1A0"/>